<gene>
    <name evidence="2" type="ORF">RF11_11171</name>
</gene>
<dbReference type="AlphaFoldDB" id="A0A0C2MWC0"/>
<dbReference type="EMBL" id="JWZT01003671">
    <property type="protein sequence ID" value="KII65922.1"/>
    <property type="molecule type" value="Genomic_DNA"/>
</dbReference>
<dbReference type="InterPro" id="IPR036020">
    <property type="entry name" value="WW_dom_sf"/>
</dbReference>
<sequence length="130" mass="15190">MKRSSEGRSSKPIPVAIYKGTPWAVYSSSSGKKYFFNYETNISQWEMPRELKSMKASSVKRETHETYLSSFERTYDQELHKDDERHICPQPKPEPKSSKITVSLIELPHIGYFLVEFSHSRVYQSNRTAH</sequence>
<reference evidence="2 3" key="1">
    <citation type="journal article" date="2014" name="Genome Biol. Evol.">
        <title>The genome of the myxosporean Thelohanellus kitauei shows adaptations to nutrient acquisition within its fish host.</title>
        <authorList>
            <person name="Yang Y."/>
            <person name="Xiong J."/>
            <person name="Zhou Z."/>
            <person name="Huo F."/>
            <person name="Miao W."/>
            <person name="Ran C."/>
            <person name="Liu Y."/>
            <person name="Zhang J."/>
            <person name="Feng J."/>
            <person name="Wang M."/>
            <person name="Wang M."/>
            <person name="Wang L."/>
            <person name="Yao B."/>
        </authorList>
    </citation>
    <scope>NUCLEOTIDE SEQUENCE [LARGE SCALE GENOMIC DNA]</scope>
    <source>
        <strain evidence="2">Wuqing</strain>
    </source>
</reference>
<dbReference type="Pfam" id="PF00397">
    <property type="entry name" value="WW"/>
    <property type="match status" value="1"/>
</dbReference>
<name>A0A0C2MWC0_THEKT</name>
<organism evidence="2 3">
    <name type="scientific">Thelohanellus kitauei</name>
    <name type="common">Myxosporean</name>
    <dbReference type="NCBI Taxonomy" id="669202"/>
    <lineage>
        <taxon>Eukaryota</taxon>
        <taxon>Metazoa</taxon>
        <taxon>Cnidaria</taxon>
        <taxon>Myxozoa</taxon>
        <taxon>Myxosporea</taxon>
        <taxon>Bivalvulida</taxon>
        <taxon>Platysporina</taxon>
        <taxon>Myxobolidae</taxon>
        <taxon>Thelohanellus</taxon>
    </lineage>
</organism>
<dbReference type="Gene3D" id="2.20.70.10">
    <property type="match status" value="1"/>
</dbReference>
<accession>A0A0C2MWC0</accession>
<dbReference type="CDD" id="cd00201">
    <property type="entry name" value="WW"/>
    <property type="match status" value="1"/>
</dbReference>
<dbReference type="PROSITE" id="PS50020">
    <property type="entry name" value="WW_DOMAIN_2"/>
    <property type="match status" value="1"/>
</dbReference>
<evidence type="ECO:0000259" key="1">
    <source>
        <dbReference type="PROSITE" id="PS50020"/>
    </source>
</evidence>
<dbReference type="PROSITE" id="PS01159">
    <property type="entry name" value="WW_DOMAIN_1"/>
    <property type="match status" value="1"/>
</dbReference>
<feature type="domain" description="WW" evidence="1">
    <location>
        <begin position="21"/>
        <end position="50"/>
    </location>
</feature>
<comment type="caution">
    <text evidence="2">The sequence shown here is derived from an EMBL/GenBank/DDBJ whole genome shotgun (WGS) entry which is preliminary data.</text>
</comment>
<evidence type="ECO:0000313" key="3">
    <source>
        <dbReference type="Proteomes" id="UP000031668"/>
    </source>
</evidence>
<evidence type="ECO:0000313" key="2">
    <source>
        <dbReference type="EMBL" id="KII65922.1"/>
    </source>
</evidence>
<dbReference type="Proteomes" id="UP000031668">
    <property type="component" value="Unassembled WGS sequence"/>
</dbReference>
<dbReference type="OrthoDB" id="2530521at2759"/>
<dbReference type="InterPro" id="IPR001202">
    <property type="entry name" value="WW_dom"/>
</dbReference>
<dbReference type="SUPFAM" id="SSF51045">
    <property type="entry name" value="WW domain"/>
    <property type="match status" value="1"/>
</dbReference>
<protein>
    <submittedName>
        <fullName evidence="2">Pre-mRNA-processing protein 40C</fullName>
    </submittedName>
</protein>
<keyword evidence="3" id="KW-1185">Reference proteome</keyword>
<proteinExistence type="predicted"/>